<dbReference type="Gene3D" id="2.60.40.10">
    <property type="entry name" value="Immunoglobulins"/>
    <property type="match status" value="2"/>
</dbReference>
<reference evidence="16 17" key="1">
    <citation type="journal article" date="2018" name="Nat. Ecol. Evol.">
        <title>Shark genomes provide insights into elasmobranch evolution and the origin of vertebrates.</title>
        <authorList>
            <person name="Hara Y"/>
            <person name="Yamaguchi K"/>
            <person name="Onimaru K"/>
            <person name="Kadota M"/>
            <person name="Koyanagi M"/>
            <person name="Keeley SD"/>
            <person name="Tatsumi K"/>
            <person name="Tanaka K"/>
            <person name="Motone F"/>
            <person name="Kageyama Y"/>
            <person name="Nozu R"/>
            <person name="Adachi N"/>
            <person name="Nishimura O"/>
            <person name="Nakagawa R"/>
            <person name="Tanegashima C"/>
            <person name="Kiyatake I"/>
            <person name="Matsumoto R"/>
            <person name="Murakumo K"/>
            <person name="Nishida K"/>
            <person name="Terakita A"/>
            <person name="Kuratani S"/>
            <person name="Sato K"/>
            <person name="Hyodo S Kuraku.S."/>
        </authorList>
    </citation>
    <scope>NUCLEOTIDE SEQUENCE [LARGE SCALE GENOMIC DNA]</scope>
</reference>
<evidence type="ECO:0000313" key="17">
    <source>
        <dbReference type="Proteomes" id="UP000287033"/>
    </source>
</evidence>
<keyword evidence="5 12" id="KW-1133">Transmembrane helix</keyword>
<gene>
    <name evidence="16" type="ORF">chiPu_0018138</name>
</gene>
<dbReference type="PANTHER" id="PTHR24100">
    <property type="entry name" value="BUTYROPHILIN"/>
    <property type="match status" value="1"/>
</dbReference>
<evidence type="ECO:0000259" key="15">
    <source>
        <dbReference type="PROSITE" id="PS50835"/>
    </source>
</evidence>
<proteinExistence type="inferred from homology"/>
<evidence type="ECO:0008006" key="18">
    <source>
        <dbReference type="Google" id="ProtNLM"/>
    </source>
</evidence>
<keyword evidence="8" id="KW-0325">Glycoprotein</keyword>
<comment type="caution">
    <text evidence="16">The sequence shown here is derived from an EMBL/GenBank/DDBJ whole genome shotgun (WGS) entry which is preliminary data.</text>
</comment>
<dbReference type="SMART" id="SM00449">
    <property type="entry name" value="SPRY"/>
    <property type="match status" value="1"/>
</dbReference>
<dbReference type="InterPro" id="IPR007110">
    <property type="entry name" value="Ig-like_dom"/>
</dbReference>
<dbReference type="InterPro" id="IPR013783">
    <property type="entry name" value="Ig-like_fold"/>
</dbReference>
<evidence type="ECO:0000256" key="10">
    <source>
        <dbReference type="ARBA" id="ARBA00038221"/>
    </source>
</evidence>
<feature type="domain" description="Ig-like" evidence="15">
    <location>
        <begin position="141"/>
        <end position="229"/>
    </location>
</feature>
<evidence type="ECO:0000259" key="14">
    <source>
        <dbReference type="PROSITE" id="PS50188"/>
    </source>
</evidence>
<dbReference type="InterPro" id="IPR003599">
    <property type="entry name" value="Ig_sub"/>
</dbReference>
<evidence type="ECO:0000256" key="1">
    <source>
        <dbReference type="ARBA" id="ARBA00004479"/>
    </source>
</evidence>
<dbReference type="InterPro" id="IPR003879">
    <property type="entry name" value="Butyrophylin_SPRY"/>
</dbReference>
<dbReference type="Pfam" id="PF13765">
    <property type="entry name" value="PRY"/>
    <property type="match status" value="1"/>
</dbReference>
<dbReference type="InterPro" id="IPR003877">
    <property type="entry name" value="SPRY_dom"/>
</dbReference>
<dbReference type="Pfam" id="PF22705">
    <property type="entry name" value="C2-set_3"/>
    <property type="match status" value="1"/>
</dbReference>
<organism evidence="16 17">
    <name type="scientific">Chiloscyllium punctatum</name>
    <name type="common">Brownbanded bambooshark</name>
    <name type="synonym">Hemiscyllium punctatum</name>
    <dbReference type="NCBI Taxonomy" id="137246"/>
    <lineage>
        <taxon>Eukaryota</taxon>
        <taxon>Metazoa</taxon>
        <taxon>Chordata</taxon>
        <taxon>Craniata</taxon>
        <taxon>Vertebrata</taxon>
        <taxon>Chondrichthyes</taxon>
        <taxon>Elasmobranchii</taxon>
        <taxon>Galeomorphii</taxon>
        <taxon>Galeoidea</taxon>
        <taxon>Orectolobiformes</taxon>
        <taxon>Hemiscylliidae</taxon>
        <taxon>Chiloscyllium</taxon>
    </lineage>
</organism>
<evidence type="ECO:0000256" key="12">
    <source>
        <dbReference type="SAM" id="Phobius"/>
    </source>
</evidence>
<feature type="chain" id="PRO_5019157370" description="Butyrophilin subfamily 1 member A1-like" evidence="13">
    <location>
        <begin position="21"/>
        <end position="652"/>
    </location>
</feature>
<feature type="region of interest" description="Disordered" evidence="11">
    <location>
        <begin position="613"/>
        <end position="652"/>
    </location>
</feature>
<feature type="domain" description="Ig-like" evidence="15">
    <location>
        <begin position="20"/>
        <end position="132"/>
    </location>
</feature>
<dbReference type="Pfam" id="PF07686">
    <property type="entry name" value="V-set"/>
    <property type="match status" value="1"/>
</dbReference>
<dbReference type="GO" id="GO:1903037">
    <property type="term" value="P:regulation of leukocyte cell-cell adhesion"/>
    <property type="evidence" value="ECO:0007669"/>
    <property type="project" value="UniProtKB-ARBA"/>
</dbReference>
<dbReference type="InterPro" id="IPR043136">
    <property type="entry name" value="B30.2/SPRY_sf"/>
</dbReference>
<dbReference type="Pfam" id="PF00622">
    <property type="entry name" value="SPRY"/>
    <property type="match status" value="1"/>
</dbReference>
<dbReference type="PROSITE" id="PS50835">
    <property type="entry name" value="IG_LIKE"/>
    <property type="match status" value="2"/>
</dbReference>
<evidence type="ECO:0000256" key="11">
    <source>
        <dbReference type="SAM" id="MobiDB-lite"/>
    </source>
</evidence>
<dbReference type="SMART" id="SM00406">
    <property type="entry name" value="IGv"/>
    <property type="match status" value="1"/>
</dbReference>
<dbReference type="SMART" id="SM00589">
    <property type="entry name" value="PRY"/>
    <property type="match status" value="2"/>
</dbReference>
<evidence type="ECO:0000313" key="16">
    <source>
        <dbReference type="EMBL" id="GCC18953.1"/>
    </source>
</evidence>
<evidence type="ECO:0000256" key="6">
    <source>
        <dbReference type="ARBA" id="ARBA00023136"/>
    </source>
</evidence>
<accession>A0A401RLC1</accession>
<dbReference type="InterPro" id="IPR013106">
    <property type="entry name" value="Ig_V-set"/>
</dbReference>
<feature type="compositionally biased region" description="Basic and acidic residues" evidence="11">
    <location>
        <begin position="642"/>
        <end position="652"/>
    </location>
</feature>
<comment type="similarity">
    <text evidence="2">Belongs to the immunoglobulin superfamily. BTN/MOG family.</text>
</comment>
<evidence type="ECO:0000256" key="2">
    <source>
        <dbReference type="ARBA" id="ARBA00007591"/>
    </source>
</evidence>
<evidence type="ECO:0000256" key="9">
    <source>
        <dbReference type="ARBA" id="ARBA00023319"/>
    </source>
</evidence>
<dbReference type="Proteomes" id="UP000287033">
    <property type="component" value="Unassembled WGS sequence"/>
</dbReference>
<dbReference type="PRINTS" id="PR01407">
    <property type="entry name" value="BUTYPHLNCDUF"/>
</dbReference>
<feature type="signal peptide" evidence="13">
    <location>
        <begin position="1"/>
        <end position="20"/>
    </location>
</feature>
<dbReference type="PANTHER" id="PTHR24100:SF130">
    <property type="entry name" value="BUTYROPHILIN-LIKE PROTEIN 9"/>
    <property type="match status" value="1"/>
</dbReference>
<evidence type="ECO:0000256" key="3">
    <source>
        <dbReference type="ARBA" id="ARBA00022692"/>
    </source>
</evidence>
<evidence type="ECO:0000256" key="13">
    <source>
        <dbReference type="SAM" id="SignalP"/>
    </source>
</evidence>
<evidence type="ECO:0000256" key="8">
    <source>
        <dbReference type="ARBA" id="ARBA00023180"/>
    </source>
</evidence>
<feature type="domain" description="B30.2/SPRY" evidence="14">
    <location>
        <begin position="481"/>
        <end position="652"/>
    </location>
</feature>
<feature type="domain" description="B30.2/SPRY" evidence="14">
    <location>
        <begin position="271"/>
        <end position="458"/>
    </location>
</feature>
<keyword evidence="3 12" id="KW-0812">Transmembrane</keyword>
<dbReference type="FunFam" id="2.60.40.10:FF:000142">
    <property type="entry name" value="V-set domain-containing T-cell activation inhibitor 1"/>
    <property type="match status" value="1"/>
</dbReference>
<dbReference type="GO" id="GO:0042110">
    <property type="term" value="P:T cell activation"/>
    <property type="evidence" value="ECO:0007669"/>
    <property type="project" value="UniProtKB-ARBA"/>
</dbReference>
<dbReference type="PROSITE" id="PS50188">
    <property type="entry name" value="B302_SPRY"/>
    <property type="match status" value="2"/>
</dbReference>
<dbReference type="STRING" id="137246.A0A401RLC1"/>
<keyword evidence="9" id="KW-0393">Immunoglobulin domain</keyword>
<comment type="subcellular location">
    <subcellularLocation>
        <location evidence="1">Membrane</location>
        <topology evidence="1">Single-pass type I membrane protein</topology>
    </subcellularLocation>
</comment>
<dbReference type="InterPro" id="IPR050504">
    <property type="entry name" value="IgSF_BTN/MOG"/>
</dbReference>
<name>A0A401RLC1_CHIPU</name>
<dbReference type="InterPro" id="IPR013320">
    <property type="entry name" value="ConA-like_dom_sf"/>
</dbReference>
<keyword evidence="4 13" id="KW-0732">Signal</keyword>
<dbReference type="FunFam" id="2.60.40.10:FF:000088">
    <property type="entry name" value="Butyrophilin subfamily 1 member A1"/>
    <property type="match status" value="1"/>
</dbReference>
<dbReference type="SUPFAM" id="SSF48726">
    <property type="entry name" value="Immunoglobulin"/>
    <property type="match status" value="2"/>
</dbReference>
<evidence type="ECO:0000256" key="5">
    <source>
        <dbReference type="ARBA" id="ARBA00022989"/>
    </source>
</evidence>
<dbReference type="InterPro" id="IPR006574">
    <property type="entry name" value="PRY"/>
</dbReference>
<dbReference type="AlphaFoldDB" id="A0A401RLC1"/>
<protein>
    <recommendedName>
        <fullName evidence="18">Butyrophilin subfamily 1 member A1-like</fullName>
    </recommendedName>
</protein>
<feature type="transmembrane region" description="Helical" evidence="12">
    <location>
        <begin position="240"/>
        <end position="262"/>
    </location>
</feature>
<dbReference type="GO" id="GO:0050852">
    <property type="term" value="P:T cell receptor signaling pathway"/>
    <property type="evidence" value="ECO:0007669"/>
    <property type="project" value="TreeGrafter"/>
</dbReference>
<keyword evidence="7" id="KW-1015">Disulfide bond</keyword>
<evidence type="ECO:0000256" key="7">
    <source>
        <dbReference type="ARBA" id="ARBA00023157"/>
    </source>
</evidence>
<comment type="similarity">
    <text evidence="10">Belongs to the SKINT family.</text>
</comment>
<dbReference type="InterPro" id="IPR036179">
    <property type="entry name" value="Ig-like_dom_sf"/>
</dbReference>
<keyword evidence="17" id="KW-1185">Reference proteome</keyword>
<feature type="compositionally biased region" description="Basic and acidic residues" evidence="11">
    <location>
        <begin position="617"/>
        <end position="629"/>
    </location>
</feature>
<evidence type="ECO:0000256" key="4">
    <source>
        <dbReference type="ARBA" id="ARBA00022729"/>
    </source>
</evidence>
<dbReference type="GO" id="GO:0050863">
    <property type="term" value="P:regulation of T cell activation"/>
    <property type="evidence" value="ECO:0007669"/>
    <property type="project" value="UniProtKB-ARBA"/>
</dbReference>
<dbReference type="Gene3D" id="2.60.120.920">
    <property type="match status" value="2"/>
</dbReference>
<dbReference type="InterPro" id="IPR001870">
    <property type="entry name" value="B30.2/SPRY"/>
</dbReference>
<dbReference type="GO" id="GO:0009897">
    <property type="term" value="C:external side of plasma membrane"/>
    <property type="evidence" value="ECO:0007669"/>
    <property type="project" value="TreeGrafter"/>
</dbReference>
<dbReference type="OrthoDB" id="9986391at2759"/>
<keyword evidence="6 12" id="KW-0472">Membrane</keyword>
<dbReference type="GO" id="GO:0005102">
    <property type="term" value="F:signaling receptor binding"/>
    <property type="evidence" value="ECO:0007669"/>
    <property type="project" value="TreeGrafter"/>
</dbReference>
<dbReference type="SMART" id="SM00409">
    <property type="entry name" value="IG"/>
    <property type="match status" value="2"/>
</dbReference>
<dbReference type="GO" id="GO:0001817">
    <property type="term" value="P:regulation of cytokine production"/>
    <property type="evidence" value="ECO:0007669"/>
    <property type="project" value="TreeGrafter"/>
</dbReference>
<dbReference type="InterPro" id="IPR053896">
    <property type="entry name" value="BTN3A2-like_Ig-C"/>
</dbReference>
<dbReference type="EMBL" id="BEZZ01001480">
    <property type="protein sequence ID" value="GCC18953.1"/>
    <property type="molecule type" value="Genomic_DNA"/>
</dbReference>
<sequence length="652" mass="74465">MNRRCISVVFLFCILQITKPETFDVIGLDEPIIVTVGDDAVLPCHVVPSTSLEELEVRWFKLDFTTPVHLYAGKQDRPDLQDKDYRERTELFKNEFPHGNASLKLKKLKASDEGIYTCFIDFKSSYEEAVINLKIGGIGQPPWIHLEGTSSKGVRLACKSDGWYPEPSVQWLDGNQKAANAKPETTHQKDSNGLFTVLTQIDVTSDSMNRFSCLMQNNLLNKAKEARLQIPEIFFPKINVWLIVFWVFVALVIIIIILEIIFHRRKRKRIKELQLFCILEGYKNTEINYPSVKLVKKTDYQEVEVSEDLKSVRWTGKSQPNAEKGLKDRSCVLGTEGFTSGRHYWEVDVIGKGEWNLGIVSDSVNWEEEIELKPENGFWTIGWLGNNLVVNTSDSPHQSLGDVPKKIGVYLSYESQEDRFIRVEGAVGIYKDRVKKPGTLEMEQQQKEISQNREETHQKMRTGNEINDLPLEGDMMSTGKFTGPLPHTVERENLDTFKHVSVTLDMETASPWLEVTQDLKSLRWTLTGKCLPATAKRFKNCPGVLGSEGFKSGRHYWDVEVAENRCWNLGVATQSVERKDWFRLSLMPETGFWTIGWDENQFHVNCSSRLPLPDGQIPRKSEKDSDGEPYKGPSSAGTLNSHLKENLLREKE</sequence>
<dbReference type="SUPFAM" id="SSF49899">
    <property type="entry name" value="Concanavalin A-like lectins/glucanases"/>
    <property type="match status" value="2"/>
</dbReference>